<accession>A0ABD2XVN7</accession>
<dbReference type="InterPro" id="IPR023213">
    <property type="entry name" value="CAT-like_dom_sf"/>
</dbReference>
<sequence>MDKKRSKLEVKAEILVEKLIKPSSTIPNHLQTFKLSFCDQLVHPSYATLLYYYSADHETVNDTAIDEVSKRLKNLQESLSDVLTCFHPPAGRLVSNEGDFHYVDCQDQGVLYREARLNCQLNEFMEAAYEDLDLITSLAPRKVFRDVDLAEVVTAFLWSRLIRALQARHGYLWPCMTSILMNLKGKKTALEFHENSFGNVYIPVPTKFIPDNDQIKDAIARFHAFD</sequence>
<evidence type="ECO:0000256" key="4">
    <source>
        <dbReference type="ARBA" id="ARBA00022679"/>
    </source>
</evidence>
<keyword evidence="7" id="KW-1185">Reference proteome</keyword>
<dbReference type="Proteomes" id="UP001630127">
    <property type="component" value="Unassembled WGS sequence"/>
</dbReference>
<keyword evidence="4" id="KW-0808">Transferase</keyword>
<keyword evidence="5" id="KW-0012">Acyltransferase</keyword>
<reference evidence="6 7" key="1">
    <citation type="submission" date="2024-11" db="EMBL/GenBank/DDBJ databases">
        <title>A near-complete genome assembly of Cinchona calisaya.</title>
        <authorList>
            <person name="Lian D.C."/>
            <person name="Zhao X.W."/>
            <person name="Wei L."/>
        </authorList>
    </citation>
    <scope>NUCLEOTIDE SEQUENCE [LARGE SCALE GENOMIC DNA]</scope>
    <source>
        <tissue evidence="6">Nenye</tissue>
    </source>
</reference>
<protein>
    <submittedName>
        <fullName evidence="6">Uncharacterized protein</fullName>
    </submittedName>
</protein>
<proteinExistence type="inferred from homology"/>
<evidence type="ECO:0000256" key="2">
    <source>
        <dbReference type="ARBA" id="ARBA00011245"/>
    </source>
</evidence>
<evidence type="ECO:0000256" key="5">
    <source>
        <dbReference type="ARBA" id="ARBA00023315"/>
    </source>
</evidence>
<evidence type="ECO:0000256" key="3">
    <source>
        <dbReference type="ARBA" id="ARBA00022589"/>
    </source>
</evidence>
<comment type="similarity">
    <text evidence="1">Belongs to the plant acyltransferase family.</text>
</comment>
<dbReference type="PANTHER" id="PTHR31623:SF83">
    <property type="entry name" value="ACETYL-COA-BENZYLALCOHOL ACETYLTRANSFERASE-LIKE"/>
    <property type="match status" value="1"/>
</dbReference>
<organism evidence="6 7">
    <name type="scientific">Cinchona calisaya</name>
    <dbReference type="NCBI Taxonomy" id="153742"/>
    <lineage>
        <taxon>Eukaryota</taxon>
        <taxon>Viridiplantae</taxon>
        <taxon>Streptophyta</taxon>
        <taxon>Embryophyta</taxon>
        <taxon>Tracheophyta</taxon>
        <taxon>Spermatophyta</taxon>
        <taxon>Magnoliopsida</taxon>
        <taxon>eudicotyledons</taxon>
        <taxon>Gunneridae</taxon>
        <taxon>Pentapetalae</taxon>
        <taxon>asterids</taxon>
        <taxon>lamiids</taxon>
        <taxon>Gentianales</taxon>
        <taxon>Rubiaceae</taxon>
        <taxon>Cinchonoideae</taxon>
        <taxon>Cinchoneae</taxon>
        <taxon>Cinchona</taxon>
    </lineage>
</organism>
<dbReference type="AlphaFoldDB" id="A0ABD2XVN7"/>
<evidence type="ECO:0000256" key="1">
    <source>
        <dbReference type="ARBA" id="ARBA00009861"/>
    </source>
</evidence>
<comment type="subunit">
    <text evidence="2">Monomer.</text>
</comment>
<dbReference type="Pfam" id="PF02458">
    <property type="entry name" value="Transferase"/>
    <property type="match status" value="1"/>
</dbReference>
<comment type="caution">
    <text evidence="6">The sequence shown here is derived from an EMBL/GenBank/DDBJ whole genome shotgun (WGS) entry which is preliminary data.</text>
</comment>
<dbReference type="GO" id="GO:0009820">
    <property type="term" value="P:alkaloid metabolic process"/>
    <property type="evidence" value="ECO:0007669"/>
    <property type="project" value="UniProtKB-KW"/>
</dbReference>
<dbReference type="PANTHER" id="PTHR31623">
    <property type="entry name" value="F21J9.9"/>
    <property type="match status" value="1"/>
</dbReference>
<dbReference type="EMBL" id="JBJUIK010000017">
    <property type="protein sequence ID" value="KAL3498811.1"/>
    <property type="molecule type" value="Genomic_DNA"/>
</dbReference>
<evidence type="ECO:0000313" key="6">
    <source>
        <dbReference type="EMBL" id="KAL3498811.1"/>
    </source>
</evidence>
<keyword evidence="3" id="KW-0017">Alkaloid metabolism</keyword>
<name>A0ABD2XVN7_9GENT</name>
<dbReference type="GO" id="GO:0016746">
    <property type="term" value="F:acyltransferase activity"/>
    <property type="evidence" value="ECO:0007669"/>
    <property type="project" value="UniProtKB-KW"/>
</dbReference>
<dbReference type="Gene3D" id="3.30.559.10">
    <property type="entry name" value="Chloramphenicol acetyltransferase-like domain"/>
    <property type="match status" value="1"/>
</dbReference>
<gene>
    <name evidence="6" type="ORF">ACH5RR_041543</name>
</gene>
<evidence type="ECO:0000313" key="7">
    <source>
        <dbReference type="Proteomes" id="UP001630127"/>
    </source>
</evidence>